<dbReference type="Proteomes" id="UP001320178">
    <property type="component" value="Unassembled WGS sequence"/>
</dbReference>
<evidence type="ECO:0000256" key="2">
    <source>
        <dbReference type="ARBA" id="ARBA00008814"/>
    </source>
</evidence>
<keyword evidence="3" id="KW-0813">Transport</keyword>
<dbReference type="EMBL" id="JABFTS010000002">
    <property type="protein sequence ID" value="MCE8051423.1"/>
    <property type="molecule type" value="Genomic_DNA"/>
</dbReference>
<comment type="caution">
    <text evidence="7">The sequence shown here is derived from an EMBL/GenBank/DDBJ whole genome shotgun (WGS) entry which is preliminary data.</text>
</comment>
<evidence type="ECO:0000313" key="8">
    <source>
        <dbReference type="Proteomes" id="UP001320178"/>
    </source>
</evidence>
<reference evidence="7" key="1">
    <citation type="submission" date="2020-05" db="EMBL/GenBank/DDBJ databases">
        <authorList>
            <person name="Wang L."/>
            <person name="Shao Z."/>
        </authorList>
    </citation>
    <scope>NUCLEOTIDE SEQUENCE</scope>
    <source>
        <strain evidence="7">MCCC 1A05776</strain>
    </source>
</reference>
<evidence type="ECO:0000259" key="6">
    <source>
        <dbReference type="PROSITE" id="PS50983"/>
    </source>
</evidence>
<evidence type="ECO:0000313" key="7">
    <source>
        <dbReference type="EMBL" id="MCE8051423.1"/>
    </source>
</evidence>
<organism evidence="7 8">
    <name type="scientific">Billgrantia desiderata</name>
    <dbReference type="NCBI Taxonomy" id="52021"/>
    <lineage>
        <taxon>Bacteria</taxon>
        <taxon>Pseudomonadati</taxon>
        <taxon>Pseudomonadota</taxon>
        <taxon>Gammaproteobacteria</taxon>
        <taxon>Oceanospirillales</taxon>
        <taxon>Halomonadaceae</taxon>
        <taxon>Billgrantia</taxon>
    </lineage>
</organism>
<dbReference type="CDD" id="cd01146">
    <property type="entry name" value="FhuD"/>
    <property type="match status" value="1"/>
</dbReference>
<gene>
    <name evidence="7" type="ORF">HOP61_08975</name>
</gene>
<dbReference type="PANTHER" id="PTHR30532:SF1">
    <property type="entry name" value="IRON(3+)-HYDROXAMATE-BINDING PROTEIN FHUD"/>
    <property type="match status" value="1"/>
</dbReference>
<dbReference type="PANTHER" id="PTHR30532">
    <property type="entry name" value="IRON III DICITRATE-BINDING PERIPLASMIC PROTEIN"/>
    <property type="match status" value="1"/>
</dbReference>
<sequence length="285" mass="30833">MLGSTLPALACAQPHDDTAAAVAGANAGLVALDWTLAETLVALDMPPDGVAQVSDYHSWVGEPRLPGSVMDIGLRAQPNVELLAQLDPAHILISPMFGYLAPRLERIGPVDTWAIYTPQGATWSQILHLTRELGAAYGRQDEAEASIAATEARFETLRRALPEEMPPLLVVQFMDERHVRVFGEHGLFQAVLDRLGLENAWQGETNHWGFSLVGLEALLGLDARLVVVEPYPVGIEEKLATSALWQRHPSVRDGSMITLPPVWSFGALPSAQRFAELLAGALADS</sequence>
<name>A0AAW4YUG5_9GAMM</name>
<dbReference type="InterPro" id="IPR051313">
    <property type="entry name" value="Bact_iron-sidero_bind"/>
</dbReference>
<dbReference type="PROSITE" id="PS50983">
    <property type="entry name" value="FE_B12_PBP"/>
    <property type="match status" value="1"/>
</dbReference>
<evidence type="ECO:0000256" key="5">
    <source>
        <dbReference type="ARBA" id="ARBA00022729"/>
    </source>
</evidence>
<dbReference type="PRINTS" id="PR01715">
    <property type="entry name" value="FERRIBNDNGPP"/>
</dbReference>
<keyword evidence="4" id="KW-0406">Ion transport</keyword>
<evidence type="ECO:0000256" key="1">
    <source>
        <dbReference type="ARBA" id="ARBA00004196"/>
    </source>
</evidence>
<keyword evidence="4" id="KW-0408">Iron</keyword>
<reference evidence="7" key="2">
    <citation type="journal article" date="2021" name="Front. Microbiol.">
        <title>Aerobic Denitrification and Heterotrophic Sulfur Oxidation in the Genus Halomonas Revealed by Six Novel Species Characterizations and Genome-Based Analysis.</title>
        <authorList>
            <person name="Wang L."/>
            <person name="Shao Z."/>
        </authorList>
    </citation>
    <scope>NUCLEOTIDE SEQUENCE</scope>
    <source>
        <strain evidence="7">MCCC 1A05776</strain>
    </source>
</reference>
<comment type="similarity">
    <text evidence="2">Belongs to the bacterial solute-binding protein 8 family.</text>
</comment>
<dbReference type="Pfam" id="PF01497">
    <property type="entry name" value="Peripla_BP_2"/>
    <property type="match status" value="1"/>
</dbReference>
<keyword evidence="4" id="KW-0410">Iron transport</keyword>
<evidence type="ECO:0000256" key="3">
    <source>
        <dbReference type="ARBA" id="ARBA00022448"/>
    </source>
</evidence>
<proteinExistence type="inferred from homology"/>
<dbReference type="Gene3D" id="3.40.50.1980">
    <property type="entry name" value="Nitrogenase molybdenum iron protein domain"/>
    <property type="match status" value="2"/>
</dbReference>
<accession>A0AAW4YUG5</accession>
<dbReference type="GO" id="GO:0030288">
    <property type="term" value="C:outer membrane-bounded periplasmic space"/>
    <property type="evidence" value="ECO:0007669"/>
    <property type="project" value="TreeGrafter"/>
</dbReference>
<feature type="domain" description="Fe/B12 periplasmic-binding" evidence="6">
    <location>
        <begin position="28"/>
        <end position="285"/>
    </location>
</feature>
<dbReference type="SUPFAM" id="SSF53807">
    <property type="entry name" value="Helical backbone' metal receptor"/>
    <property type="match status" value="1"/>
</dbReference>
<dbReference type="GO" id="GO:1901678">
    <property type="term" value="P:iron coordination entity transport"/>
    <property type="evidence" value="ECO:0007669"/>
    <property type="project" value="UniProtKB-ARBA"/>
</dbReference>
<dbReference type="InterPro" id="IPR002491">
    <property type="entry name" value="ABC_transptr_periplasmic_BD"/>
</dbReference>
<evidence type="ECO:0000256" key="4">
    <source>
        <dbReference type="ARBA" id="ARBA00022496"/>
    </source>
</evidence>
<keyword evidence="5" id="KW-0732">Signal</keyword>
<comment type="subcellular location">
    <subcellularLocation>
        <location evidence="1">Cell envelope</location>
    </subcellularLocation>
</comment>
<dbReference type="AlphaFoldDB" id="A0AAW4YUG5"/>
<protein>
    <submittedName>
        <fullName evidence="7">ABC transporter substrate-binding protein</fullName>
    </submittedName>
</protein>